<sequence>MKDIYDQWKRDIFIEKLRIETIVNNKENVSRTLAYQKYYTRNPEITWAYLASMVSRNAGWNMGDLWSKPFRTILSKEKRHHIFTTYERANWMIFSDAYPQLLVYEWSKKIGKPLFNYLREFHVSEWMIEQWKDFWVNKNRKKLLYALIINEQHLIQQPVIEALFFKKKVFQSLDYILQERLHFSVVLLPTKKGEIYGRSIKDFNNVNKRVELGVHLAWILLESPQKNDIYNFFCNVEFTGSRKDYQQWQTGSFYRTPRILDNYPYIFHKDEKRKDWSKDKNYSPNKLLRKRWSPPRKFLLTEWYKKKQGQIMLTATVVSLANQKNLFK</sequence>
<keyword evidence="2" id="KW-1185">Reference proteome</keyword>
<organism evidence="1 2">
    <name type="scientific">Evansella vedderi</name>
    <dbReference type="NCBI Taxonomy" id="38282"/>
    <lineage>
        <taxon>Bacteria</taxon>
        <taxon>Bacillati</taxon>
        <taxon>Bacillota</taxon>
        <taxon>Bacilli</taxon>
        <taxon>Bacillales</taxon>
        <taxon>Bacillaceae</taxon>
        <taxon>Evansella</taxon>
    </lineage>
</organism>
<dbReference type="InterPro" id="IPR019658">
    <property type="entry name" value="DUF2515"/>
</dbReference>
<evidence type="ECO:0008006" key="3">
    <source>
        <dbReference type="Google" id="ProtNLM"/>
    </source>
</evidence>
<dbReference type="RefSeq" id="WP_307326192.1">
    <property type="nucleotide sequence ID" value="NZ_JAUSUG010000009.1"/>
</dbReference>
<protein>
    <recommendedName>
        <fullName evidence="3">DUF2515 domain-containing protein</fullName>
    </recommendedName>
</protein>
<name>A0ABT9ZYR2_9BACI</name>
<accession>A0ABT9ZYR2</accession>
<dbReference type="EMBL" id="JAUSUG010000009">
    <property type="protein sequence ID" value="MDQ0255250.1"/>
    <property type="molecule type" value="Genomic_DNA"/>
</dbReference>
<proteinExistence type="predicted"/>
<reference evidence="1 2" key="1">
    <citation type="submission" date="2023-07" db="EMBL/GenBank/DDBJ databases">
        <title>Genomic Encyclopedia of Type Strains, Phase IV (KMG-IV): sequencing the most valuable type-strain genomes for metagenomic binning, comparative biology and taxonomic classification.</title>
        <authorList>
            <person name="Goeker M."/>
        </authorList>
    </citation>
    <scope>NUCLEOTIDE SEQUENCE [LARGE SCALE GENOMIC DNA]</scope>
    <source>
        <strain evidence="1 2">DSM 9768</strain>
    </source>
</reference>
<comment type="caution">
    <text evidence="1">The sequence shown here is derived from an EMBL/GenBank/DDBJ whole genome shotgun (WGS) entry which is preliminary data.</text>
</comment>
<evidence type="ECO:0000313" key="2">
    <source>
        <dbReference type="Proteomes" id="UP001230005"/>
    </source>
</evidence>
<evidence type="ECO:0000313" key="1">
    <source>
        <dbReference type="EMBL" id="MDQ0255250.1"/>
    </source>
</evidence>
<dbReference type="Pfam" id="PF10720">
    <property type="entry name" value="DUF2515"/>
    <property type="match status" value="1"/>
</dbReference>
<gene>
    <name evidence="1" type="ORF">J2S74_002632</name>
</gene>
<dbReference type="Proteomes" id="UP001230005">
    <property type="component" value="Unassembled WGS sequence"/>
</dbReference>